<name>A0ABN7S2K7_THEXY</name>
<protein>
    <recommendedName>
        <fullName evidence="8">ChbG/HpnK family deacetylase</fullName>
    </recommendedName>
</protein>
<evidence type="ECO:0000256" key="5">
    <source>
        <dbReference type="ARBA" id="ARBA00023277"/>
    </source>
</evidence>
<evidence type="ECO:0000313" key="7">
    <source>
        <dbReference type="Proteomes" id="UP000681526"/>
    </source>
</evidence>
<proteinExistence type="predicted"/>
<evidence type="ECO:0000256" key="1">
    <source>
        <dbReference type="ARBA" id="ARBA00001946"/>
    </source>
</evidence>
<dbReference type="PANTHER" id="PTHR31609:SF1">
    <property type="entry name" value="CARBOHYDRATE DEACETYLASE"/>
    <property type="match status" value="1"/>
</dbReference>
<dbReference type="InterPro" id="IPR011330">
    <property type="entry name" value="Glyco_hydro/deAcase_b/a-brl"/>
</dbReference>
<dbReference type="CDD" id="cd10802">
    <property type="entry name" value="YdjC_TTHB029_like"/>
    <property type="match status" value="1"/>
</dbReference>
<reference evidence="6 7" key="1">
    <citation type="submission" date="2021-04" db="EMBL/GenBank/DDBJ databases">
        <authorList>
            <person name="Rakotoarivonina H."/>
        </authorList>
    </citation>
    <scope>NUCLEOTIDE SEQUENCE [LARGE SCALE GENOMIC DNA]</scope>
    <source>
        <strain evidence="6 7">XE</strain>
    </source>
</reference>
<evidence type="ECO:0000256" key="4">
    <source>
        <dbReference type="ARBA" id="ARBA00022842"/>
    </source>
</evidence>
<keyword evidence="7" id="KW-1185">Reference proteome</keyword>
<sequence length="305" mass="34446">MTGKYLVINCDDFGQSPAMNAAIMHLLEEGLVSSATIMAPAPAFREAAEWCRKREQPNIGLHLTLTSEFEALRFPSLTGGASLHDDSGHMYRTVEEFERGADTADVMRELTAQYEAVRASGVQITHADNHMGSLYGMATGRSHIPHVLRWCARRSLPFRLFRKVDPADPLLGPMPGVERAAAKASALAGVLGVALPDYLLSHPFEKRDGETYESFKQMLIDKLYRLPFGICETYIHPGVDDPWMRRAIPHWEKRVWEFRLMMDDDFRYAIRDAGVTVVDYRFIRKHGRESRLRAGARLAASALRR</sequence>
<keyword evidence="5" id="KW-0119">Carbohydrate metabolism</keyword>
<comment type="caution">
    <text evidence="6">The sequence shown here is derived from an EMBL/GenBank/DDBJ whole genome shotgun (WGS) entry which is preliminary data.</text>
</comment>
<organism evidence="6 7">
    <name type="scientific">Thermobacillus xylanilyticus</name>
    <dbReference type="NCBI Taxonomy" id="76633"/>
    <lineage>
        <taxon>Bacteria</taxon>
        <taxon>Bacillati</taxon>
        <taxon>Bacillota</taxon>
        <taxon>Bacilli</taxon>
        <taxon>Bacillales</taxon>
        <taxon>Paenibacillaceae</taxon>
        <taxon>Thermobacillus</taxon>
    </lineage>
</organism>
<dbReference type="Proteomes" id="UP000681526">
    <property type="component" value="Unassembled WGS sequence"/>
</dbReference>
<keyword evidence="3" id="KW-0378">Hydrolase</keyword>
<dbReference type="SUPFAM" id="SSF88713">
    <property type="entry name" value="Glycoside hydrolase/deacetylase"/>
    <property type="match status" value="1"/>
</dbReference>
<comment type="cofactor">
    <cofactor evidence="1">
        <name>Mg(2+)</name>
        <dbReference type="ChEBI" id="CHEBI:18420"/>
    </cofactor>
</comment>
<dbReference type="Gene3D" id="3.20.20.370">
    <property type="entry name" value="Glycoside hydrolase/deacetylase"/>
    <property type="match status" value="1"/>
</dbReference>
<evidence type="ECO:0000256" key="2">
    <source>
        <dbReference type="ARBA" id="ARBA00022723"/>
    </source>
</evidence>
<evidence type="ECO:0008006" key="8">
    <source>
        <dbReference type="Google" id="ProtNLM"/>
    </source>
</evidence>
<dbReference type="Pfam" id="PF04794">
    <property type="entry name" value="YdjC"/>
    <property type="match status" value="1"/>
</dbReference>
<keyword evidence="4" id="KW-0460">Magnesium</keyword>
<accession>A0ABN7S2K7</accession>
<evidence type="ECO:0000256" key="3">
    <source>
        <dbReference type="ARBA" id="ARBA00022801"/>
    </source>
</evidence>
<dbReference type="InterPro" id="IPR006879">
    <property type="entry name" value="YdjC-like"/>
</dbReference>
<dbReference type="EMBL" id="CAJRAY010000049">
    <property type="protein sequence ID" value="CAG5087492.1"/>
    <property type="molecule type" value="Genomic_DNA"/>
</dbReference>
<dbReference type="RefSeq" id="WP_213484657.1">
    <property type="nucleotide sequence ID" value="NZ_CAJRAY010000049.1"/>
</dbReference>
<evidence type="ECO:0000313" key="6">
    <source>
        <dbReference type="EMBL" id="CAG5087492.1"/>
    </source>
</evidence>
<keyword evidence="2" id="KW-0479">Metal-binding</keyword>
<gene>
    <name evidence="6" type="primary">txxe 2179</name>
    <name evidence="6" type="ORF">TXXE_10965</name>
</gene>
<dbReference type="PANTHER" id="PTHR31609">
    <property type="entry name" value="YDJC DEACETYLASE FAMILY MEMBER"/>
    <property type="match status" value="1"/>
</dbReference>